<feature type="chain" id="PRO_5029908040" description="T9SS type B sorting domain-containing protein" evidence="1">
    <location>
        <begin position="23"/>
        <end position="2702"/>
    </location>
</feature>
<sequence>MKLRFLLFFILVFLLGSFSVKAQQDLVYNGKVEIIVKVLSLEAKNIDDVDSKDKSPDYRTQFYVNGNAYGNTMEAVGPYRKNSWESWTPNNANLPYKLYSHKFYISKNTLKSIESSFDAVTFKYNAWEQEGGHHQGSDRKQHYERNVEFTLTDIIKNDLSPGYHVSKYFTEDPWRVRFEYSITPPAPTIEKIISRITEEDSELVISSQDLGGNIKYEWQMNVDGKTRTYSKPTGMTDWTKYNDCIMDCDNSGGDLSAQRSTSLQKEIIPIGDGSCDEQCMQFAKIYEDVEEIVWDYPKDKTSNTNKTNSSTLTYNIPEFDGFTKNYKFVAYSYVETTGKATLKSLDYATIAIVDVFPHFPKIQPILDSDKKIVTCAGGSNGEVTFKVDGDLGKGVDRYRILVIKDSQSLVQGPIYKGLDDDVLGQPKEITIKDLEAGTYEVVVNNLFINTTVDTTDFFNKHVGVQNRFMVGHVTISFTIAQNNEIQLNNNALFISNGKCDQYVVDLANITAKGGLGGYKFSLDNDNIGTKPRVLADVLELPGYGKGKDIPLYIEDVAGCIGQGTALLTRDLQFEFVVADENLPKITCFGETTNFQVSAQGGSGTYQFDLDKEIDSNSPISNELIDFEVNAGEHLFYAKESHGCSSNIERAFEQNEAVEIYDFVRTKKVIGKEIHISCNGAEDGEVKFMIKGGTPSYSYNLTGPTSIPKSETVISDNEGVVIQGLKAGDYTLKVFDANNCPLIVEKEFKLIQPEPLVVTSDYEDYSGFNYKCFGDYTTVQLRVMGGISPYVLNYDSAKKNMSNPGGVAEFDVEGTAPNIIINDALECKPDFDLTLVEPKKLTVEIIPNKFTSGTGEIYHIKKNGGTDKLDVIIEGGITPYNINFQKYDDKSGVWNFVENRSSNLSVNTFNVTAGTYKAIVNGKYASCTANSAITLREPAKLELPITYHKTNGYDIACKDSKGAITVKPTGGIPPYALTVNGGVSLSFSNLVSVEKYINELPAGTYDLTLTDYYNIKLNSKVDLIEPEALTLDLATTTYEGGYQIKCSDLLGYVNVEPDGGVGSTYTIVQKCDLKSDVKKEDVSKTTFDNLEEGFYTYKLSDLNGCFIEESIDITKPKELTINFGAIKIPSCNEFDMGDQSKKEDGQIELAISGGATLGYKTNIYQSDGVLPDVSKVEVNGNSPVFNSLVEGEYKFITIDGNGCKVEETKKKLGQPDLLTLDVSKMMVTEPTCFDYSDGHWESKILGGTTATGQYTYEINGVGGSTGSTFNRNNLAAGKYIMEISDDNGCYYQLEKELKEPDFIINQLNVLGIDILKEGGVADFRCFGFDDKTNVKVNGGTANYDVLINKDGNLFQVINNVAEDLLIPTNNLGAGSYTILTTDSRGCTSDQGVFQLNQPTNIISSHFIETFEDRRTGVDFNYTCFGETQSIEVSVEGGIPPYQITYNGESKKITNSGSSVDFIISGTNPIFNIIDANDCVYNYDPILIEPSKLTLELSNNTYKSDNFNIKCFNGTDSIWAKATGGITPYKFELLDESNTLIATKVSNDETFFEDLPVGLYHVKVTGAYNSSCSAFHDISLKQPDPINANINLSDYNGFEIKCKGLTDTIKVEALGGISPYSIHLEGMEIEKEFTKVKNGQVIFSDLPAGKYQVSITDQFKACEYVKDTVLTEPTALHFDIETSHYEGGFEIRCSYLKDSVKITPYGGLPITNASKYKIVQSDEHENHQLGNIIAGKNLAFKNLEAGMYSYIVSDDNGCSVSNVVTLVKPDSLQITGIDFTIPTCHAKDMGDISKRTDGEIKVQAIGGVNYSGGYYDFLLNKVPLAEAKDRLDSIRGISNATFIQRETGEYIIRVTDVNGCITERNKQHLEQADWLHIESFNSVIPECYEAKDGFWTSEVLGGTSALGNYSFIISKDEQDFRNGTTGKEWNQDGLGKGKYLLEITDDLGCYYKQEEELQQPAEMAIDFDVMGVTDFGNNDGAVQARVSGGNGDYRYQWYHKGEKYSNGRLKKIEELYAGEYTVEVWDKNNCPYGNNEFGVANGLKKTAGVMEPGGKLTIVANPVKTSYYGAEDGVLEVSAVGGWPYAVWPGYEFSLNQGAWLVTSKFENLKAGLYQLRVKDSKGVKDSIEVVIEEPDEILMELEKSNCLCFNDESGSVRVSATGGTAPYTYAINYAVDFSKSNEFADLKAGNYRVFVKDKLGNIQNQYIDVDEPEDLKVELSDLTHSTCNSSNGSVKIEITGGTPEYYINWGDFYPANKLQPNTLATGNYKIEVTDANSCVASQSFSIVEKSGPEISLIDLKEVSCHESTDGEISIDITNGTEPYDVIWKGLESLNPREIKQLGKGKYSLVVSDANNCFAEAEYEITGPEELELYVSSLQSPNCVGIDDGSILLTAVGGSPDYIYNLNGKSNINGWFPNLGAGDLQIEVTDANVCKKTLEAELSAPVPVKIELPYEYVLCRNQTETVNSGVDGASSKWFLGGNQFSVNNEVELNEEGDYRLVVTTEKGCEAEHEFAITFLDYEVVADFIIPVEAIVGDTIVAVDISWEQPDSVKWHFPDGLEVVNREEASIWLRVLEAGNHTIGMSIFKNECSDYMEKQVRVESNSTKRKAGFIQPDQVYITEAKLYPNPNRGDFHLKLLLSKTADVSLEIYDVERALKIDTDEGHNNAVYQFDFNNRSIFRPNNVYAVVIIVGKERRVLRFLVY</sequence>
<dbReference type="Pfam" id="PF13573">
    <property type="entry name" value="SprB"/>
    <property type="match status" value="4"/>
</dbReference>
<evidence type="ECO:0000313" key="3">
    <source>
        <dbReference type="EMBL" id="MVB08782.1"/>
    </source>
</evidence>
<name>A0A7M4DA98_9BACT</name>
<reference evidence="2 5" key="2">
    <citation type="submission" date="2019-12" db="EMBL/GenBank/DDBJ databases">
        <title>Draft genome sequence of Labilibaculum sp. strain 44 isolated from deep waters of Black Sea.</title>
        <authorList>
            <person name="Yadav S."/>
            <person name="Villanueva L."/>
        </authorList>
    </citation>
    <scope>NUCLEOTIDE SEQUENCE [LARGE SCALE GENOMIC DNA]</scope>
    <source>
        <strain evidence="2 5">44</strain>
    </source>
</reference>
<keyword evidence="1" id="KW-0732">Signal</keyword>
<dbReference type="Proteomes" id="UP000462449">
    <property type="component" value="Unassembled WGS sequence"/>
</dbReference>
<evidence type="ECO:0000313" key="4">
    <source>
        <dbReference type="Proteomes" id="UP000285951"/>
    </source>
</evidence>
<dbReference type="EMBL" id="WOTW01000053">
    <property type="protein sequence ID" value="MUP39577.1"/>
    <property type="molecule type" value="Genomic_DNA"/>
</dbReference>
<dbReference type="Proteomes" id="UP000285951">
    <property type="component" value="Unassembled WGS sequence"/>
</dbReference>
<reference evidence="3 4" key="1">
    <citation type="submission" date="2019-11" db="EMBL/GenBank/DDBJ databases">
        <title>Draft genome sequence of Labilibaculum sp. strain SYP isolated from Black Sea.</title>
        <authorList>
            <person name="Yadav S."/>
            <person name="Villanueva L."/>
        </authorList>
    </citation>
    <scope>NUCLEOTIDE SEQUENCE [LARGE SCALE GENOMIC DNA]</scope>
    <source>
        <strain evidence="3 4">44</strain>
    </source>
</reference>
<dbReference type="OrthoDB" id="7794186at2"/>
<gene>
    <name evidence="3" type="ORF">DWB62_017280</name>
    <name evidence="2" type="ORF">GNY23_17280</name>
</gene>
<feature type="signal peptide" evidence="1">
    <location>
        <begin position="1"/>
        <end position="22"/>
    </location>
</feature>
<organism evidence="2 5">
    <name type="scientific">Labilibaculum euxinus</name>
    <dbReference type="NCBI Taxonomy" id="2686357"/>
    <lineage>
        <taxon>Bacteria</taxon>
        <taxon>Pseudomonadati</taxon>
        <taxon>Bacteroidota</taxon>
        <taxon>Bacteroidia</taxon>
        <taxon>Marinilabiliales</taxon>
        <taxon>Marinifilaceae</taxon>
        <taxon>Labilibaculum</taxon>
    </lineage>
</organism>
<dbReference type="RefSeq" id="WP_156196979.1">
    <property type="nucleotide sequence ID" value="NZ_QTZN02000053.1"/>
</dbReference>
<keyword evidence="4" id="KW-1185">Reference proteome</keyword>
<evidence type="ECO:0000256" key="1">
    <source>
        <dbReference type="SAM" id="SignalP"/>
    </source>
</evidence>
<dbReference type="EMBL" id="QTZN02000053">
    <property type="protein sequence ID" value="MVB08782.1"/>
    <property type="molecule type" value="Genomic_DNA"/>
</dbReference>
<evidence type="ECO:0000313" key="5">
    <source>
        <dbReference type="Proteomes" id="UP000462449"/>
    </source>
</evidence>
<accession>A0A7M4DA98</accession>
<protein>
    <recommendedName>
        <fullName evidence="6">T9SS type B sorting domain-containing protein</fullName>
    </recommendedName>
</protein>
<proteinExistence type="predicted"/>
<dbReference type="InterPro" id="IPR025667">
    <property type="entry name" value="SprB_repeat"/>
</dbReference>
<evidence type="ECO:0008006" key="6">
    <source>
        <dbReference type="Google" id="ProtNLM"/>
    </source>
</evidence>
<evidence type="ECO:0000313" key="2">
    <source>
        <dbReference type="EMBL" id="MUP39577.1"/>
    </source>
</evidence>
<comment type="caution">
    <text evidence="2">The sequence shown here is derived from an EMBL/GenBank/DDBJ whole genome shotgun (WGS) entry which is preliminary data.</text>
</comment>